<accession>A0A0G3HBH0</accession>
<evidence type="ECO:0000313" key="9">
    <source>
        <dbReference type="Proteomes" id="UP000035540"/>
    </source>
</evidence>
<protein>
    <submittedName>
        <fullName evidence="8">NUDIX family protein</fullName>
    </submittedName>
</protein>
<dbReference type="Gene3D" id="3.90.79.10">
    <property type="entry name" value="Nucleoside Triphosphate Pyrophosphohydrolase"/>
    <property type="match status" value="1"/>
</dbReference>
<comment type="cofactor">
    <cofactor evidence="1">
        <name>Mn(2+)</name>
        <dbReference type="ChEBI" id="CHEBI:29035"/>
    </cofactor>
</comment>
<name>A0A0G3HBH0_9CORY</name>
<keyword evidence="3" id="KW-0479">Metal-binding</keyword>
<gene>
    <name evidence="8" type="ORF">CTEST_05430</name>
</gene>
<evidence type="ECO:0000256" key="3">
    <source>
        <dbReference type="ARBA" id="ARBA00022723"/>
    </source>
</evidence>
<keyword evidence="4" id="KW-0378">Hydrolase</keyword>
<dbReference type="OrthoDB" id="7183442at2"/>
<dbReference type="RefSeq" id="WP_047252876.1">
    <property type="nucleotide sequence ID" value="NZ_CP011545.1"/>
</dbReference>
<evidence type="ECO:0000313" key="8">
    <source>
        <dbReference type="EMBL" id="AKK08532.1"/>
    </source>
</evidence>
<evidence type="ECO:0000256" key="6">
    <source>
        <dbReference type="ARBA" id="ARBA00023211"/>
    </source>
</evidence>
<dbReference type="Proteomes" id="UP000035540">
    <property type="component" value="Chromosome"/>
</dbReference>
<dbReference type="CDD" id="cd18870">
    <property type="entry name" value="NUDIX_AcylCoAdiphos_Nudt19"/>
    <property type="match status" value="1"/>
</dbReference>
<dbReference type="PANTHER" id="PTHR12318:SF0">
    <property type="entry name" value="ACYL-COENZYME A DIPHOSPHATASE NUDT19"/>
    <property type="match status" value="1"/>
</dbReference>
<dbReference type="InterPro" id="IPR000086">
    <property type="entry name" value="NUDIX_hydrolase_dom"/>
</dbReference>
<organism evidence="8 9">
    <name type="scientific">Corynebacterium testudinoris</name>
    <dbReference type="NCBI Taxonomy" id="136857"/>
    <lineage>
        <taxon>Bacteria</taxon>
        <taxon>Bacillati</taxon>
        <taxon>Actinomycetota</taxon>
        <taxon>Actinomycetes</taxon>
        <taxon>Mycobacteriales</taxon>
        <taxon>Corynebacteriaceae</taxon>
        <taxon>Corynebacterium</taxon>
    </lineage>
</organism>
<dbReference type="GO" id="GO:0016818">
    <property type="term" value="F:hydrolase activity, acting on acid anhydrides, in phosphorus-containing anhydrides"/>
    <property type="evidence" value="ECO:0007669"/>
    <property type="project" value="InterPro"/>
</dbReference>
<evidence type="ECO:0000256" key="4">
    <source>
        <dbReference type="ARBA" id="ARBA00022801"/>
    </source>
</evidence>
<dbReference type="PANTHER" id="PTHR12318">
    <property type="entry name" value="TESTOSTERONE-REGULATED PROTEIN RP2"/>
    <property type="match status" value="1"/>
</dbReference>
<dbReference type="PATRIC" id="fig|136857.5.peg.1079"/>
<keyword evidence="6" id="KW-0464">Manganese</keyword>
<comment type="cofactor">
    <cofactor evidence="2">
        <name>Mg(2+)</name>
        <dbReference type="ChEBI" id="CHEBI:18420"/>
    </cofactor>
</comment>
<dbReference type="AlphaFoldDB" id="A0A0G3HBH0"/>
<dbReference type="PROSITE" id="PS51462">
    <property type="entry name" value="NUDIX"/>
    <property type="match status" value="1"/>
</dbReference>
<dbReference type="InterPro" id="IPR015797">
    <property type="entry name" value="NUDIX_hydrolase-like_dom_sf"/>
</dbReference>
<dbReference type="InterPro" id="IPR039121">
    <property type="entry name" value="NUDT19"/>
</dbReference>
<evidence type="ECO:0000259" key="7">
    <source>
        <dbReference type="PROSITE" id="PS51462"/>
    </source>
</evidence>
<proteinExistence type="predicted"/>
<reference evidence="9" key="2">
    <citation type="submission" date="2015-05" db="EMBL/GenBank/DDBJ databases">
        <title>Complete genome sequence of Corynebacterium testudinoris DSM 44614, recovered from necrotic lesions in the mouth of a tortoise.</title>
        <authorList>
            <person name="Ruckert C."/>
            <person name="Albersmeier A."/>
            <person name="Winkler A."/>
            <person name="Tauch A."/>
        </authorList>
    </citation>
    <scope>NUCLEOTIDE SEQUENCE [LARGE SCALE GENOMIC DNA]</scope>
    <source>
        <strain evidence="9">DSM 44614</strain>
    </source>
</reference>
<reference evidence="8 9" key="1">
    <citation type="journal article" date="2015" name="Genome Announc.">
        <title>Complete Genome Sequence of the Type Strain Corynebacterium testudinoris DSM 44614, Recovered from Necrotic Lesions in the Mouth of a Tortoise.</title>
        <authorList>
            <person name="Ruckert C."/>
            <person name="Kriete M."/>
            <person name="Jaenicke S."/>
            <person name="Winkler A."/>
            <person name="Tauch A."/>
        </authorList>
    </citation>
    <scope>NUCLEOTIDE SEQUENCE [LARGE SCALE GENOMIC DNA]</scope>
    <source>
        <strain evidence="8 9">DSM 44614</strain>
    </source>
</reference>
<feature type="domain" description="Nudix hydrolase" evidence="7">
    <location>
        <begin position="9"/>
        <end position="222"/>
    </location>
</feature>
<dbReference type="KEGG" id="cted:CTEST_05430"/>
<dbReference type="SUPFAM" id="SSF55811">
    <property type="entry name" value="Nudix"/>
    <property type="match status" value="1"/>
</dbReference>
<sequence>MVAPTGFNEARMATTVILVRDSAEGLQVWAQERVSTMLNYPGMTVFPGGGVDKRDFPIGEWDHAALWTGPSVEEMAARIGMSNEQAHAMVFAAVRELFEETGLLLAVHGDGRPIDTPHHEDRLSLTSHRKSLTEVLTERDFRVRSDLLVPWARWVGGWRDHHWFDTVSFLAVAPAGQEPDGDTSEADDAGWFTPRLLLEGWECGLVRLALPTWAQMRFLVRFDSTAAALAAAEAVDMTPIVGDPVEDPRFHDYFHTSRIERI</sequence>
<evidence type="ECO:0000256" key="2">
    <source>
        <dbReference type="ARBA" id="ARBA00001946"/>
    </source>
</evidence>
<dbReference type="STRING" id="136857.CTEST_05430"/>
<keyword evidence="9" id="KW-1185">Reference proteome</keyword>
<evidence type="ECO:0000256" key="1">
    <source>
        <dbReference type="ARBA" id="ARBA00001936"/>
    </source>
</evidence>
<dbReference type="GO" id="GO:0046872">
    <property type="term" value="F:metal ion binding"/>
    <property type="evidence" value="ECO:0007669"/>
    <property type="project" value="UniProtKB-KW"/>
</dbReference>
<evidence type="ECO:0000256" key="5">
    <source>
        <dbReference type="ARBA" id="ARBA00022842"/>
    </source>
</evidence>
<keyword evidence="5" id="KW-0460">Magnesium</keyword>
<dbReference type="EMBL" id="CP011545">
    <property type="protein sequence ID" value="AKK08532.1"/>
    <property type="molecule type" value="Genomic_DNA"/>
</dbReference>